<dbReference type="PANTHER" id="PTHR47309">
    <property type="entry name" value="T-CELL SURFACE GLYCOPROTEIN CD5"/>
    <property type="match status" value="1"/>
</dbReference>
<evidence type="ECO:0000313" key="3">
    <source>
        <dbReference type="EMBL" id="JAO07162.1"/>
    </source>
</evidence>
<dbReference type="GO" id="GO:0031295">
    <property type="term" value="P:T cell costimulation"/>
    <property type="evidence" value="ECO:0007669"/>
    <property type="project" value="TreeGrafter"/>
</dbReference>
<evidence type="ECO:0000256" key="2">
    <source>
        <dbReference type="SAM" id="SignalP"/>
    </source>
</evidence>
<keyword evidence="1" id="KW-1133">Transmembrane helix</keyword>
<keyword evidence="1" id="KW-0472">Membrane</keyword>
<name>A0A0S7EZY3_9TELE</name>
<feature type="chain" id="PRO_5006635129" evidence="2">
    <location>
        <begin position="19"/>
        <end position="253"/>
    </location>
</feature>
<organism evidence="3">
    <name type="scientific">Poeciliopsis prolifica</name>
    <name type="common">blackstripe livebearer</name>
    <dbReference type="NCBI Taxonomy" id="188132"/>
    <lineage>
        <taxon>Eukaryota</taxon>
        <taxon>Metazoa</taxon>
        <taxon>Chordata</taxon>
        <taxon>Craniata</taxon>
        <taxon>Vertebrata</taxon>
        <taxon>Euteleostomi</taxon>
        <taxon>Actinopterygii</taxon>
        <taxon>Neopterygii</taxon>
        <taxon>Teleostei</taxon>
        <taxon>Neoteleostei</taxon>
        <taxon>Acanthomorphata</taxon>
        <taxon>Ovalentaria</taxon>
        <taxon>Atherinomorphae</taxon>
        <taxon>Cyprinodontiformes</taxon>
        <taxon>Poeciliidae</taxon>
        <taxon>Poeciliinae</taxon>
        <taxon>Poeciliopsis</taxon>
    </lineage>
</organism>
<dbReference type="AlphaFoldDB" id="A0A0S7EZY3"/>
<accession>A0A0S7EZY3</accession>
<protein>
    <submittedName>
        <fullName evidence="3">PPUP7295</fullName>
    </submittedName>
</protein>
<dbReference type="GO" id="GO:0005886">
    <property type="term" value="C:plasma membrane"/>
    <property type="evidence" value="ECO:0007669"/>
    <property type="project" value="TreeGrafter"/>
</dbReference>
<reference evidence="3" key="1">
    <citation type="submission" date="2014-12" db="EMBL/GenBank/DDBJ databases">
        <title>Parallel Evolution in Life History Adaptation Evident in the Tissue-Specific Poeciliopsis prolifica transcriptome.</title>
        <authorList>
            <person name="Jue N.K."/>
            <person name="Foley R.J."/>
            <person name="Obergfell C."/>
            <person name="Reznick D.N."/>
            <person name="O'Neill R.J."/>
            <person name="O'Neill M.J."/>
        </authorList>
    </citation>
    <scope>NUCLEOTIDE SEQUENCE</scope>
</reference>
<feature type="signal peptide" evidence="2">
    <location>
        <begin position="1"/>
        <end position="18"/>
    </location>
</feature>
<dbReference type="EMBL" id="GBYX01474502">
    <property type="protein sequence ID" value="JAO07162.1"/>
    <property type="molecule type" value="Transcribed_RNA"/>
</dbReference>
<keyword evidence="2" id="KW-0732">Signal</keyword>
<proteinExistence type="predicted"/>
<keyword evidence="1" id="KW-0812">Transmembrane</keyword>
<dbReference type="PANTHER" id="PTHR47309:SF1">
    <property type="entry name" value="T-CELL SURFACE GLYCOPROTEIN CD5"/>
    <property type="match status" value="1"/>
</dbReference>
<gene>
    <name evidence="3" type="primary">PPUP7295</name>
</gene>
<feature type="transmembrane region" description="Helical" evidence="1">
    <location>
        <begin position="166"/>
        <end position="184"/>
    </location>
</feature>
<dbReference type="InterPro" id="IPR003566">
    <property type="entry name" value="Tcell_CD5"/>
</dbReference>
<evidence type="ECO:0000256" key="1">
    <source>
        <dbReference type="SAM" id="Phobius"/>
    </source>
</evidence>
<sequence length="253" mass="28125">MMDLSAVVIIVAFSLVSAEDVVPQLNLNATSPNMSTSTSPVCSCPTPAAPTSKPSDLPIKLGFLKVNWTETCSGTVELFAYFNNSALPVCHNSETMRVYEILPNVCKDRKGCEYDSDWLYPGTEAKECYTFHANGASKTSGCRRLRVQCKVEKRPDFEGQLTACKVVIALLSIILLVLFLMRFTKPTVMALQKRLSDRRQHRWVGPTQSHSVSYHRGKSVAKNEDEEKRFSALERLTVGGGSSPSCNRNLYNY</sequence>